<dbReference type="AlphaFoldDB" id="A0A7W6WH14"/>
<dbReference type="EMBL" id="JACIGM010000012">
    <property type="protein sequence ID" value="MBB4277253.1"/>
    <property type="molecule type" value="Genomic_DNA"/>
</dbReference>
<evidence type="ECO:0000313" key="1">
    <source>
        <dbReference type="EMBL" id="MBB4277253.1"/>
    </source>
</evidence>
<proteinExistence type="predicted"/>
<sequence>MNTDTGLLQGYLDREQLARELGCTTRTIHTYENLPDGLPSLMLGGKKLYRVEAVRQWIAGRERRPNPRRAAR</sequence>
<dbReference type="InterPro" id="IPR036388">
    <property type="entry name" value="WH-like_DNA-bd_sf"/>
</dbReference>
<accession>A0A7W6WH14</accession>
<evidence type="ECO:0008006" key="3">
    <source>
        <dbReference type="Google" id="ProtNLM"/>
    </source>
</evidence>
<dbReference type="SUPFAM" id="SSF46955">
    <property type="entry name" value="Putative DNA-binding domain"/>
    <property type="match status" value="1"/>
</dbReference>
<organism evidence="1 2">
    <name type="scientific">Rhizobium mongolense</name>
    <dbReference type="NCBI Taxonomy" id="57676"/>
    <lineage>
        <taxon>Bacteria</taxon>
        <taxon>Pseudomonadati</taxon>
        <taxon>Pseudomonadota</taxon>
        <taxon>Alphaproteobacteria</taxon>
        <taxon>Hyphomicrobiales</taxon>
        <taxon>Rhizobiaceae</taxon>
        <taxon>Rhizobium/Agrobacterium group</taxon>
        <taxon>Rhizobium</taxon>
    </lineage>
</organism>
<gene>
    <name evidence="1" type="ORF">GGE12_005056</name>
</gene>
<dbReference type="InterPro" id="IPR009061">
    <property type="entry name" value="DNA-bd_dom_put_sf"/>
</dbReference>
<evidence type="ECO:0000313" key="2">
    <source>
        <dbReference type="Proteomes" id="UP000533641"/>
    </source>
</evidence>
<dbReference type="Gene3D" id="1.10.10.10">
    <property type="entry name" value="Winged helix-like DNA-binding domain superfamily/Winged helix DNA-binding domain"/>
    <property type="match status" value="1"/>
</dbReference>
<dbReference type="RefSeq" id="WP_183927856.1">
    <property type="nucleotide sequence ID" value="NZ_JACIGM010000012.1"/>
</dbReference>
<name>A0A7W6WH14_9HYPH</name>
<dbReference type="Proteomes" id="UP000533641">
    <property type="component" value="Unassembled WGS sequence"/>
</dbReference>
<comment type="caution">
    <text evidence="1">The sequence shown here is derived from an EMBL/GenBank/DDBJ whole genome shotgun (WGS) entry which is preliminary data.</text>
</comment>
<protein>
    <recommendedName>
        <fullName evidence="3">Helix-turn-helix protein</fullName>
    </recommendedName>
</protein>
<reference evidence="1 2" key="1">
    <citation type="submission" date="2020-08" db="EMBL/GenBank/DDBJ databases">
        <title>Genomic Encyclopedia of Type Strains, Phase IV (KMG-V): Genome sequencing to study the core and pangenomes of soil and plant-associated prokaryotes.</title>
        <authorList>
            <person name="Whitman W."/>
        </authorList>
    </citation>
    <scope>NUCLEOTIDE SEQUENCE [LARGE SCALE GENOMIC DNA]</scope>
    <source>
        <strain evidence="1 2">SEMIA 402</strain>
    </source>
</reference>